<evidence type="ECO:0000313" key="2">
    <source>
        <dbReference type="Proteomes" id="UP001239111"/>
    </source>
</evidence>
<name>A0ACC2NH46_9HYME</name>
<reference evidence="1" key="1">
    <citation type="submission" date="2023-04" db="EMBL/GenBank/DDBJ databases">
        <title>A chromosome-level genome assembly of the parasitoid wasp Eretmocerus hayati.</title>
        <authorList>
            <person name="Zhong Y."/>
            <person name="Liu S."/>
            <person name="Liu Y."/>
        </authorList>
    </citation>
    <scope>NUCLEOTIDE SEQUENCE</scope>
    <source>
        <strain evidence="1">ZJU_SS_LIU_2023</strain>
    </source>
</reference>
<protein>
    <submittedName>
        <fullName evidence="1">Uncharacterized protein</fullName>
    </submittedName>
</protein>
<proteinExistence type="predicted"/>
<dbReference type="Proteomes" id="UP001239111">
    <property type="component" value="Chromosome 3"/>
</dbReference>
<sequence length="505" mass="57306">MNVQTKKTTYTKGVLRKLGHLQDENENEILQELGEYSPSEKDGLNCSLLRLLISVIPQKWSGRKRKSDGELSATSDDKTPKRASLPERRRSSIQVVSIDADLDASIDDLKEELASDGMSFQPTLICVGDVFNADGYRVVINNIVYSFTDCLSALDFTFKVFFGLDCKYPLPCEMVWLFIQSKDKINHLGSQNIDVGYEFDQQESDEHESDGDLSYDSDDSDTSDVTSKLYYSKCIPRSAVSEIVNNTSDYVDSLLDNLKSEILQNSPKNHKNGSHNCKIDAIFETHKALLKNFSTEKKCFNYFEKCETFIPPESYVTGERQDFKKENGKMRLVHLPVSVQFIEISRVLKKFLELPGLFDTTISYMKNRLDDEIFINSIIQNEVLRKVSLIGPDKITIPLTIAFDEYEPNNPLGPHRGISKCGAMNVSIPCLPPEYQSKIEKIFLLLLFNALDRVVYSNKVVSVRAIEELNKLCTDGITLLFHDRGVASIQNIRCRKIFTKNLTIT</sequence>
<comment type="caution">
    <text evidence="1">The sequence shown here is derived from an EMBL/GenBank/DDBJ whole genome shotgun (WGS) entry which is preliminary data.</text>
</comment>
<gene>
    <name evidence="1" type="ORF">QAD02_001799</name>
</gene>
<evidence type="ECO:0000313" key="1">
    <source>
        <dbReference type="EMBL" id="KAJ8670540.1"/>
    </source>
</evidence>
<keyword evidence="2" id="KW-1185">Reference proteome</keyword>
<accession>A0ACC2NH46</accession>
<dbReference type="EMBL" id="CM056743">
    <property type="protein sequence ID" value="KAJ8670540.1"/>
    <property type="molecule type" value="Genomic_DNA"/>
</dbReference>
<organism evidence="1 2">
    <name type="scientific">Eretmocerus hayati</name>
    <dbReference type="NCBI Taxonomy" id="131215"/>
    <lineage>
        <taxon>Eukaryota</taxon>
        <taxon>Metazoa</taxon>
        <taxon>Ecdysozoa</taxon>
        <taxon>Arthropoda</taxon>
        <taxon>Hexapoda</taxon>
        <taxon>Insecta</taxon>
        <taxon>Pterygota</taxon>
        <taxon>Neoptera</taxon>
        <taxon>Endopterygota</taxon>
        <taxon>Hymenoptera</taxon>
        <taxon>Apocrita</taxon>
        <taxon>Proctotrupomorpha</taxon>
        <taxon>Chalcidoidea</taxon>
        <taxon>Aphelinidae</taxon>
        <taxon>Aphelininae</taxon>
        <taxon>Eretmocerus</taxon>
    </lineage>
</organism>